<dbReference type="InterPro" id="IPR040025">
    <property type="entry name" value="Znf622/Rei1/Reh1"/>
</dbReference>
<keyword evidence="11" id="KW-1185">Reference proteome</keyword>
<feature type="domain" description="C2H2-type" evidence="9">
    <location>
        <begin position="10"/>
        <end position="33"/>
    </location>
</feature>
<dbReference type="AlphaFoldDB" id="A0A507ES19"/>
<evidence type="ECO:0000256" key="2">
    <source>
        <dbReference type="ARBA" id="ARBA00022490"/>
    </source>
</evidence>
<comment type="subcellular location">
    <subcellularLocation>
        <location evidence="1">Cytoplasm</location>
    </subcellularLocation>
</comment>
<feature type="domain" description="C2H2-type" evidence="9">
    <location>
        <begin position="76"/>
        <end position="98"/>
    </location>
</feature>
<dbReference type="PANTHER" id="PTHR13182">
    <property type="entry name" value="ZINC FINGER PROTEIN 622"/>
    <property type="match status" value="1"/>
</dbReference>
<organism evidence="10 11">
    <name type="scientific">Chytriomyces confervae</name>
    <dbReference type="NCBI Taxonomy" id="246404"/>
    <lineage>
        <taxon>Eukaryota</taxon>
        <taxon>Fungi</taxon>
        <taxon>Fungi incertae sedis</taxon>
        <taxon>Chytridiomycota</taxon>
        <taxon>Chytridiomycota incertae sedis</taxon>
        <taxon>Chytridiomycetes</taxon>
        <taxon>Chytridiales</taxon>
        <taxon>Chytriomycetaceae</taxon>
        <taxon>Chytriomyces</taxon>
    </lineage>
</organism>
<dbReference type="PROSITE" id="PS00028">
    <property type="entry name" value="ZINC_FINGER_C2H2_1"/>
    <property type="match status" value="2"/>
</dbReference>
<dbReference type="PANTHER" id="PTHR13182:SF8">
    <property type="entry name" value="CYTOPLASMIC 60S SUBUNIT BIOGENESIS FACTOR ZNF622"/>
    <property type="match status" value="1"/>
</dbReference>
<dbReference type="Pfam" id="PF12171">
    <property type="entry name" value="zf-C2H2_jaz"/>
    <property type="match status" value="1"/>
</dbReference>
<dbReference type="GO" id="GO:0003676">
    <property type="term" value="F:nucleic acid binding"/>
    <property type="evidence" value="ECO:0007669"/>
    <property type="project" value="InterPro"/>
</dbReference>
<dbReference type="SMART" id="SM00355">
    <property type="entry name" value="ZnF_C2H2"/>
    <property type="match status" value="3"/>
</dbReference>
<dbReference type="InterPro" id="IPR003604">
    <property type="entry name" value="Matrin/U1-like-C_Znf_C2H2"/>
</dbReference>
<keyword evidence="2" id="KW-0963">Cytoplasm</keyword>
<dbReference type="GO" id="GO:0042273">
    <property type="term" value="P:ribosomal large subunit biogenesis"/>
    <property type="evidence" value="ECO:0007669"/>
    <property type="project" value="UniProtKB-ARBA"/>
</dbReference>
<dbReference type="OrthoDB" id="19329at2759"/>
<keyword evidence="7" id="KW-0862">Zinc</keyword>
<evidence type="ECO:0000256" key="6">
    <source>
        <dbReference type="ARBA" id="ARBA00022771"/>
    </source>
</evidence>
<dbReference type="Proteomes" id="UP000320333">
    <property type="component" value="Unassembled WGS sequence"/>
</dbReference>
<dbReference type="GO" id="GO:0005737">
    <property type="term" value="C:cytoplasm"/>
    <property type="evidence" value="ECO:0007669"/>
    <property type="project" value="UniProtKB-SubCell"/>
</dbReference>
<proteinExistence type="inferred from homology"/>
<evidence type="ECO:0000259" key="9">
    <source>
        <dbReference type="PROSITE" id="PS00028"/>
    </source>
</evidence>
<protein>
    <recommendedName>
        <fullName evidence="9">C2H2-type domain-containing protein</fullName>
    </recommendedName>
</protein>
<evidence type="ECO:0000256" key="7">
    <source>
        <dbReference type="ARBA" id="ARBA00022833"/>
    </source>
</evidence>
<dbReference type="InterPro" id="IPR013087">
    <property type="entry name" value="Znf_C2H2_type"/>
</dbReference>
<evidence type="ECO:0000256" key="5">
    <source>
        <dbReference type="ARBA" id="ARBA00022737"/>
    </source>
</evidence>
<evidence type="ECO:0000313" key="10">
    <source>
        <dbReference type="EMBL" id="TPX66642.1"/>
    </source>
</evidence>
<dbReference type="Pfam" id="PF12756">
    <property type="entry name" value="zf-C2H2_2"/>
    <property type="match status" value="1"/>
</dbReference>
<dbReference type="GO" id="GO:0030687">
    <property type="term" value="C:preribosome, large subunit precursor"/>
    <property type="evidence" value="ECO:0007669"/>
    <property type="project" value="TreeGrafter"/>
</dbReference>
<dbReference type="EMBL" id="QEAP01000434">
    <property type="protein sequence ID" value="TPX66642.1"/>
    <property type="molecule type" value="Genomic_DNA"/>
</dbReference>
<dbReference type="InterPro" id="IPR036236">
    <property type="entry name" value="Znf_C2H2_sf"/>
</dbReference>
<dbReference type="SUPFAM" id="SSF57667">
    <property type="entry name" value="beta-beta-alpha zinc fingers"/>
    <property type="match status" value="1"/>
</dbReference>
<gene>
    <name evidence="10" type="ORF">CcCBS67573_g07773</name>
</gene>
<evidence type="ECO:0000256" key="3">
    <source>
        <dbReference type="ARBA" id="ARBA00022517"/>
    </source>
</evidence>
<evidence type="ECO:0000313" key="11">
    <source>
        <dbReference type="Proteomes" id="UP000320333"/>
    </source>
</evidence>
<accession>A0A507ES19</accession>
<dbReference type="GO" id="GO:0008270">
    <property type="term" value="F:zinc ion binding"/>
    <property type="evidence" value="ECO:0007669"/>
    <property type="project" value="UniProtKB-KW"/>
</dbReference>
<dbReference type="STRING" id="246404.A0A507ES19"/>
<name>A0A507ES19_9FUNG</name>
<reference evidence="10 11" key="1">
    <citation type="journal article" date="2019" name="Sci. Rep.">
        <title>Comparative genomics of chytrid fungi reveal insights into the obligate biotrophic and pathogenic lifestyle of Synchytrium endobioticum.</title>
        <authorList>
            <person name="van de Vossenberg B.T.L.H."/>
            <person name="Warris S."/>
            <person name="Nguyen H.D.T."/>
            <person name="van Gent-Pelzer M.P.E."/>
            <person name="Joly D.L."/>
            <person name="van de Geest H.C."/>
            <person name="Bonants P.J.M."/>
            <person name="Smith D.S."/>
            <person name="Levesque C.A."/>
            <person name="van der Lee T.A.J."/>
        </authorList>
    </citation>
    <scope>NUCLEOTIDE SEQUENCE [LARGE SCALE GENOMIC DNA]</scope>
    <source>
        <strain evidence="10 11">CBS 675.73</strain>
    </source>
</reference>
<keyword evidence="4" id="KW-0479">Metal-binding</keyword>
<sequence length="366" mass="41815">MSVSLPTNLCCQTCRVSFAESTEQRAHFKSDWHMSNQKRRIAELEPLDLSTYTNKLNAAADRQTRAAQLSAIAYECTTCNKTYATENAHENHLLSKKHKQLLIASKKPIIKAVDAVKQEQEQAKQAPEPREEYWRNQFELAQTQDQIRHLVQLKMDESPRLAVTDCLFCTASNFTSAANAVHHMSVKHSFLIPDMEHLIDLEGLLEYLGEKISLGNMCLACNEDGPAMYSLEAARLHMVSKGHCRVAYERQEDQVEIADFYDFSSTWDTNVESKLEKSLVKKPLRKLPPKETVTTMTASKGLDKKALELDRSGVHLSAMMKIRAASLALERTKQVQNMRYEQRTREFEMRRAIKRNNCSAQHFASF</sequence>
<dbReference type="InterPro" id="IPR022755">
    <property type="entry name" value="Znf_C2H2_jaz"/>
</dbReference>
<evidence type="ECO:0000256" key="1">
    <source>
        <dbReference type="ARBA" id="ARBA00004496"/>
    </source>
</evidence>
<keyword evidence="3" id="KW-0690">Ribosome biogenesis</keyword>
<comment type="similarity">
    <text evidence="8">Belongs to the REI1 family.</text>
</comment>
<keyword evidence="6" id="KW-0863">Zinc-finger</keyword>
<dbReference type="SMART" id="SM00451">
    <property type="entry name" value="ZnF_U1"/>
    <property type="match status" value="2"/>
</dbReference>
<comment type="caution">
    <text evidence="10">The sequence shown here is derived from an EMBL/GenBank/DDBJ whole genome shotgun (WGS) entry which is preliminary data.</text>
</comment>
<dbReference type="InterPro" id="IPR041661">
    <property type="entry name" value="ZN622/Rei1/Reh1_Znf-C2H2"/>
</dbReference>
<evidence type="ECO:0000256" key="8">
    <source>
        <dbReference type="ARBA" id="ARBA00034126"/>
    </source>
</evidence>
<evidence type="ECO:0000256" key="4">
    <source>
        <dbReference type="ARBA" id="ARBA00022723"/>
    </source>
</evidence>
<keyword evidence="5" id="KW-0677">Repeat</keyword>